<proteinExistence type="predicted"/>
<protein>
    <submittedName>
        <fullName evidence="1">Uncharacterized protein</fullName>
    </submittedName>
</protein>
<dbReference type="AlphaFoldDB" id="A0A9J6P7J1"/>
<evidence type="ECO:0000313" key="1">
    <source>
        <dbReference type="EMBL" id="MCM1992842.1"/>
    </source>
</evidence>
<name>A0A9J6P7J1_9CLOT</name>
<keyword evidence="2" id="KW-1185">Reference proteome</keyword>
<dbReference type="Proteomes" id="UP001056429">
    <property type="component" value="Unassembled WGS sequence"/>
</dbReference>
<sequence>MGKEEYVLRHNYRVFTKQRCEVLIKNEDKWKKEVREVVIPVDGFEGNQDPYVFHEPWFYGYCHNAEVSKDAGNQSILLWGAWNKNIDKYLIDTVFVVNKKYNWLGEKKGFEPSVQFKKDYQYKNDDNLYKDFLCHRINSDEHKEIQYNGAKSIFTGNHLESEENNWYRMPTKRRDKFHSCIPLKLEDGIYKLIDVFGIIKGKDPDFLGKMKKRNQGGVRNIGDIRNNPYAPYVLDIMKHIYSEANVLVTKVISNGSPNKVDVDLQKQYWPVIYGLEFDENKV</sequence>
<dbReference type="EMBL" id="JAGSOJ010000007">
    <property type="protein sequence ID" value="MCM1992842.1"/>
    <property type="molecule type" value="Genomic_DNA"/>
</dbReference>
<gene>
    <name evidence="1" type="ORF">KDK92_24245</name>
</gene>
<reference evidence="1" key="1">
    <citation type="journal article" date="2021" name="mSystems">
        <title>Bacteria and Archaea Synergistically Convert Glycine Betaine to Biogenic Methane in the Formosa Cold Seep of the South China Sea.</title>
        <authorList>
            <person name="Li L."/>
            <person name="Zhang W."/>
            <person name="Zhang S."/>
            <person name="Song L."/>
            <person name="Sun Q."/>
            <person name="Zhang H."/>
            <person name="Xiang H."/>
            <person name="Dong X."/>
        </authorList>
    </citation>
    <scope>NUCLEOTIDE SEQUENCE</scope>
    <source>
        <strain evidence="1">ZWT</strain>
    </source>
</reference>
<organism evidence="1 2">
    <name type="scientific">Oceanirhabdus seepicola</name>
    <dbReference type="NCBI Taxonomy" id="2828781"/>
    <lineage>
        <taxon>Bacteria</taxon>
        <taxon>Bacillati</taxon>
        <taxon>Bacillota</taxon>
        <taxon>Clostridia</taxon>
        <taxon>Eubacteriales</taxon>
        <taxon>Clostridiaceae</taxon>
        <taxon>Oceanirhabdus</taxon>
    </lineage>
</organism>
<evidence type="ECO:0000313" key="2">
    <source>
        <dbReference type="Proteomes" id="UP001056429"/>
    </source>
</evidence>
<dbReference type="RefSeq" id="WP_250862008.1">
    <property type="nucleotide sequence ID" value="NZ_JAGSOJ010000007.1"/>
</dbReference>
<reference evidence="1" key="2">
    <citation type="submission" date="2021-04" db="EMBL/GenBank/DDBJ databases">
        <authorList>
            <person name="Dong X."/>
        </authorList>
    </citation>
    <scope>NUCLEOTIDE SEQUENCE</scope>
    <source>
        <strain evidence="1">ZWT</strain>
    </source>
</reference>
<comment type="caution">
    <text evidence="1">The sequence shown here is derived from an EMBL/GenBank/DDBJ whole genome shotgun (WGS) entry which is preliminary data.</text>
</comment>
<accession>A0A9J6P7J1</accession>